<feature type="non-terminal residue" evidence="1">
    <location>
        <position position="66"/>
    </location>
</feature>
<evidence type="ECO:0000313" key="2">
    <source>
        <dbReference type="Proteomes" id="UP001202328"/>
    </source>
</evidence>
<gene>
    <name evidence="1" type="ORF">MKW98_005980</name>
</gene>
<proteinExistence type="predicted"/>
<keyword evidence="2" id="KW-1185">Reference proteome</keyword>
<accession>A0AAD4S6B8</accession>
<dbReference type="EMBL" id="JAJJMB010013545">
    <property type="protein sequence ID" value="KAI3867603.1"/>
    <property type="molecule type" value="Genomic_DNA"/>
</dbReference>
<name>A0AAD4S6B8_9MAGN</name>
<feature type="non-terminal residue" evidence="1">
    <location>
        <position position="1"/>
    </location>
</feature>
<comment type="caution">
    <text evidence="1">The sequence shown here is derived from an EMBL/GenBank/DDBJ whole genome shotgun (WGS) entry which is preliminary data.</text>
</comment>
<protein>
    <submittedName>
        <fullName evidence="1">Uncharacterized protein</fullName>
    </submittedName>
</protein>
<dbReference type="Proteomes" id="UP001202328">
    <property type="component" value="Unassembled WGS sequence"/>
</dbReference>
<sequence>LPRLFCIFCRRLGHEQQYCIDVYLLNHQHLLPEDPPQVPLHPHLQDLGPFIEPEHDDAYYEEMIHN</sequence>
<dbReference type="AlphaFoldDB" id="A0AAD4S6B8"/>
<reference evidence="1" key="1">
    <citation type="submission" date="2022-04" db="EMBL/GenBank/DDBJ databases">
        <title>A functionally conserved STORR gene fusion in Papaver species that diverged 16.8 million years ago.</title>
        <authorList>
            <person name="Catania T."/>
        </authorList>
    </citation>
    <scope>NUCLEOTIDE SEQUENCE</scope>
    <source>
        <strain evidence="1">S-188037</strain>
    </source>
</reference>
<evidence type="ECO:0000313" key="1">
    <source>
        <dbReference type="EMBL" id="KAI3867603.1"/>
    </source>
</evidence>
<organism evidence="1 2">
    <name type="scientific">Papaver atlanticum</name>
    <dbReference type="NCBI Taxonomy" id="357466"/>
    <lineage>
        <taxon>Eukaryota</taxon>
        <taxon>Viridiplantae</taxon>
        <taxon>Streptophyta</taxon>
        <taxon>Embryophyta</taxon>
        <taxon>Tracheophyta</taxon>
        <taxon>Spermatophyta</taxon>
        <taxon>Magnoliopsida</taxon>
        <taxon>Ranunculales</taxon>
        <taxon>Papaveraceae</taxon>
        <taxon>Papaveroideae</taxon>
        <taxon>Papaver</taxon>
    </lineage>
</organism>